<evidence type="ECO:0000256" key="3">
    <source>
        <dbReference type="ARBA" id="ARBA00022106"/>
    </source>
</evidence>
<keyword evidence="4" id="KW-0813">Transport</keyword>
<comment type="similarity">
    <text evidence="2">Belongs to the multi antimicrobial extrusion (MATE) (TC 2.A.66.1) family. MepA subfamily.</text>
</comment>
<keyword evidence="8 10" id="KW-0472">Membrane</keyword>
<reference evidence="11" key="1">
    <citation type="submission" date="2020-10" db="EMBL/GenBank/DDBJ databases">
        <authorList>
            <person name="Gilroy R."/>
        </authorList>
    </citation>
    <scope>NUCLEOTIDE SEQUENCE</scope>
    <source>
        <strain evidence="11">ChiGjej1B1-1684</strain>
    </source>
</reference>
<evidence type="ECO:0000313" key="12">
    <source>
        <dbReference type="Proteomes" id="UP000824118"/>
    </source>
</evidence>
<dbReference type="InterPro" id="IPR002528">
    <property type="entry name" value="MATE_fam"/>
</dbReference>
<feature type="transmembrane region" description="Helical" evidence="10">
    <location>
        <begin position="165"/>
        <end position="190"/>
    </location>
</feature>
<feature type="transmembrane region" description="Helical" evidence="10">
    <location>
        <begin position="333"/>
        <end position="351"/>
    </location>
</feature>
<evidence type="ECO:0000256" key="10">
    <source>
        <dbReference type="SAM" id="Phobius"/>
    </source>
</evidence>
<keyword evidence="9" id="KW-0046">Antibiotic resistance</keyword>
<evidence type="ECO:0000256" key="8">
    <source>
        <dbReference type="ARBA" id="ARBA00023136"/>
    </source>
</evidence>
<feature type="transmembrane region" description="Helical" evidence="10">
    <location>
        <begin position="389"/>
        <end position="409"/>
    </location>
</feature>
<comment type="subcellular location">
    <subcellularLocation>
        <location evidence="1">Cell membrane</location>
        <topology evidence="1">Multi-pass membrane protein</topology>
    </subcellularLocation>
</comment>
<evidence type="ECO:0000256" key="7">
    <source>
        <dbReference type="ARBA" id="ARBA00022989"/>
    </source>
</evidence>
<feature type="transmembrane region" description="Helical" evidence="10">
    <location>
        <begin position="67"/>
        <end position="90"/>
    </location>
</feature>
<feature type="transmembrane region" description="Helical" evidence="10">
    <location>
        <begin position="363"/>
        <end position="383"/>
    </location>
</feature>
<evidence type="ECO:0000256" key="6">
    <source>
        <dbReference type="ARBA" id="ARBA00022692"/>
    </source>
</evidence>
<evidence type="ECO:0000313" key="11">
    <source>
        <dbReference type="EMBL" id="HIU49852.1"/>
    </source>
</evidence>
<keyword evidence="6 10" id="KW-0812">Transmembrane</keyword>
<dbReference type="GO" id="GO:0046677">
    <property type="term" value="P:response to antibiotic"/>
    <property type="evidence" value="ECO:0007669"/>
    <property type="project" value="UniProtKB-KW"/>
</dbReference>
<dbReference type="GO" id="GO:0015297">
    <property type="term" value="F:antiporter activity"/>
    <property type="evidence" value="ECO:0007669"/>
    <property type="project" value="InterPro"/>
</dbReference>
<sequence>MLSNSIYCIVDIYFVSAGSGSQGLAAMNICMPVFTILSCVGLLFGVGGATIMSISQGSGDMNTRNKAFSVSVFMMLIVGLMFSVFGVLFRKEFAYLLGSDDQLLPLVLEYLTPVMCSALPFVLMYSLSVLLRADNNPKLAMAALMVGNISNIILDYVFVSVFHMGIFGASVATSIAPVLSLIVASFHFILRKNTVHFKLKSFDPKVIGRILSVGIGSGIMELSAGAIIFMFNSAILNLGGEVYLAAYAVITNIAYVFKGLLNGFAQAAQPLISTNFGSGIIKRCSKSLRVCLIYSSVFCIVCYGIITVVPGFIVSFFSNGDTNMEAIASKGMIMYFSSLLFTGINTMLMYFFQSIEQGRKSLLLAVCKGFLFVTLGLWILTSFMGVEGVWYAVLFGEVLTFIIALPMVLRSVKKLKTVTEMKAATA</sequence>
<organism evidence="11 12">
    <name type="scientific">Candidatus Limousia pullorum</name>
    <dbReference type="NCBI Taxonomy" id="2840860"/>
    <lineage>
        <taxon>Bacteria</taxon>
        <taxon>Bacillati</taxon>
        <taxon>Bacillota</taxon>
        <taxon>Clostridia</taxon>
        <taxon>Eubacteriales</taxon>
        <taxon>Oscillospiraceae</taxon>
        <taxon>Oscillospiraceae incertae sedis</taxon>
        <taxon>Candidatus Limousia</taxon>
    </lineage>
</organism>
<feature type="transmembrane region" description="Helical" evidence="10">
    <location>
        <begin position="210"/>
        <end position="236"/>
    </location>
</feature>
<feature type="transmembrane region" description="Helical" evidence="10">
    <location>
        <begin position="291"/>
        <end position="313"/>
    </location>
</feature>
<feature type="transmembrane region" description="Helical" evidence="10">
    <location>
        <begin position="242"/>
        <end position="261"/>
    </location>
</feature>
<evidence type="ECO:0000256" key="9">
    <source>
        <dbReference type="ARBA" id="ARBA00023251"/>
    </source>
</evidence>
<feature type="transmembrane region" description="Helical" evidence="10">
    <location>
        <begin position="33"/>
        <end position="55"/>
    </location>
</feature>
<evidence type="ECO:0000256" key="2">
    <source>
        <dbReference type="ARBA" id="ARBA00008417"/>
    </source>
</evidence>
<dbReference type="AlphaFoldDB" id="A0A9D1S7Y6"/>
<proteinExistence type="inferred from homology"/>
<evidence type="ECO:0000256" key="5">
    <source>
        <dbReference type="ARBA" id="ARBA00022475"/>
    </source>
</evidence>
<feature type="transmembrane region" description="Helical" evidence="10">
    <location>
        <begin position="110"/>
        <end position="127"/>
    </location>
</feature>
<dbReference type="PANTHER" id="PTHR43823">
    <property type="entry name" value="SPORULATION PROTEIN YKVU"/>
    <property type="match status" value="1"/>
</dbReference>
<dbReference type="GO" id="GO:0042910">
    <property type="term" value="F:xenobiotic transmembrane transporter activity"/>
    <property type="evidence" value="ECO:0007669"/>
    <property type="project" value="InterPro"/>
</dbReference>
<dbReference type="PANTHER" id="PTHR43823:SF3">
    <property type="entry name" value="MULTIDRUG EXPORT PROTEIN MEPA"/>
    <property type="match status" value="1"/>
</dbReference>
<dbReference type="EMBL" id="DVNG01000033">
    <property type="protein sequence ID" value="HIU49852.1"/>
    <property type="molecule type" value="Genomic_DNA"/>
</dbReference>
<accession>A0A9D1S7Y6</accession>
<gene>
    <name evidence="11" type="ORF">IAD22_02395</name>
</gene>
<keyword evidence="5" id="KW-1003">Cell membrane</keyword>
<dbReference type="PIRSF" id="PIRSF006603">
    <property type="entry name" value="DinF"/>
    <property type="match status" value="1"/>
</dbReference>
<dbReference type="InterPro" id="IPR051327">
    <property type="entry name" value="MATE_MepA_subfamily"/>
</dbReference>
<reference evidence="11" key="2">
    <citation type="journal article" date="2021" name="PeerJ">
        <title>Extensive microbial diversity within the chicken gut microbiome revealed by metagenomics and culture.</title>
        <authorList>
            <person name="Gilroy R."/>
            <person name="Ravi A."/>
            <person name="Getino M."/>
            <person name="Pursley I."/>
            <person name="Horton D.L."/>
            <person name="Alikhan N.F."/>
            <person name="Baker D."/>
            <person name="Gharbi K."/>
            <person name="Hall N."/>
            <person name="Watson M."/>
            <person name="Adriaenssens E.M."/>
            <person name="Foster-Nyarko E."/>
            <person name="Jarju S."/>
            <person name="Secka A."/>
            <person name="Antonio M."/>
            <person name="Oren A."/>
            <person name="Chaudhuri R.R."/>
            <person name="La Ragione R."/>
            <person name="Hildebrand F."/>
            <person name="Pallen M.J."/>
        </authorList>
    </citation>
    <scope>NUCLEOTIDE SEQUENCE</scope>
    <source>
        <strain evidence="11">ChiGjej1B1-1684</strain>
    </source>
</reference>
<protein>
    <recommendedName>
        <fullName evidence="3">Multidrug export protein MepA</fullName>
    </recommendedName>
</protein>
<keyword evidence="7 10" id="KW-1133">Transmembrane helix</keyword>
<evidence type="ECO:0000256" key="4">
    <source>
        <dbReference type="ARBA" id="ARBA00022448"/>
    </source>
</evidence>
<feature type="transmembrane region" description="Helical" evidence="10">
    <location>
        <begin position="139"/>
        <end position="159"/>
    </location>
</feature>
<dbReference type="Proteomes" id="UP000824118">
    <property type="component" value="Unassembled WGS sequence"/>
</dbReference>
<dbReference type="InterPro" id="IPR045070">
    <property type="entry name" value="MATE_MepA-like"/>
</dbReference>
<dbReference type="GO" id="GO:0005886">
    <property type="term" value="C:plasma membrane"/>
    <property type="evidence" value="ECO:0007669"/>
    <property type="project" value="UniProtKB-SubCell"/>
</dbReference>
<evidence type="ECO:0000256" key="1">
    <source>
        <dbReference type="ARBA" id="ARBA00004651"/>
    </source>
</evidence>
<dbReference type="Pfam" id="PF01554">
    <property type="entry name" value="MatE"/>
    <property type="match status" value="2"/>
</dbReference>
<name>A0A9D1S7Y6_9FIRM</name>
<comment type="caution">
    <text evidence="11">The sequence shown here is derived from an EMBL/GenBank/DDBJ whole genome shotgun (WGS) entry which is preliminary data.</text>
</comment>
<dbReference type="InterPro" id="IPR048279">
    <property type="entry name" value="MdtK-like"/>
</dbReference>
<dbReference type="CDD" id="cd13143">
    <property type="entry name" value="MATE_MepA_like"/>
    <property type="match status" value="1"/>
</dbReference>